<feature type="domain" description="Xylanolytic transcriptional activator regulatory" evidence="5">
    <location>
        <begin position="328"/>
        <end position="401"/>
    </location>
</feature>
<feature type="compositionally biased region" description="Low complexity" evidence="4">
    <location>
        <begin position="641"/>
        <end position="653"/>
    </location>
</feature>
<evidence type="ECO:0000256" key="1">
    <source>
        <dbReference type="ARBA" id="ARBA00023015"/>
    </source>
</evidence>
<evidence type="ECO:0000259" key="5">
    <source>
        <dbReference type="SMART" id="SM00906"/>
    </source>
</evidence>
<dbReference type="PANTHER" id="PTHR47424">
    <property type="entry name" value="REGULATORY PROTEIN GAL4"/>
    <property type="match status" value="1"/>
</dbReference>
<name>A0A2B7XM25_9EURO</name>
<dbReference type="GO" id="GO:0006351">
    <property type="term" value="P:DNA-templated transcription"/>
    <property type="evidence" value="ECO:0007669"/>
    <property type="project" value="InterPro"/>
</dbReference>
<evidence type="ECO:0000256" key="2">
    <source>
        <dbReference type="ARBA" id="ARBA00023163"/>
    </source>
</evidence>
<protein>
    <recommendedName>
        <fullName evidence="5">Xylanolytic transcriptional activator regulatory domain-containing protein</fullName>
    </recommendedName>
</protein>
<organism evidence="6 7">
    <name type="scientific">Helicocarpus griseus UAMH5409</name>
    <dbReference type="NCBI Taxonomy" id="1447875"/>
    <lineage>
        <taxon>Eukaryota</taxon>
        <taxon>Fungi</taxon>
        <taxon>Dikarya</taxon>
        <taxon>Ascomycota</taxon>
        <taxon>Pezizomycotina</taxon>
        <taxon>Eurotiomycetes</taxon>
        <taxon>Eurotiomycetidae</taxon>
        <taxon>Onygenales</taxon>
        <taxon>Ajellomycetaceae</taxon>
        <taxon>Helicocarpus</taxon>
    </lineage>
</organism>
<dbReference type="EMBL" id="PDNB01000090">
    <property type="protein sequence ID" value="PGH09853.1"/>
    <property type="molecule type" value="Genomic_DNA"/>
</dbReference>
<dbReference type="AlphaFoldDB" id="A0A2B7XM25"/>
<accession>A0A2B7XM25</accession>
<keyword evidence="1" id="KW-0805">Transcription regulation</keyword>
<dbReference type="GO" id="GO:0003677">
    <property type="term" value="F:DNA binding"/>
    <property type="evidence" value="ECO:0007669"/>
    <property type="project" value="InterPro"/>
</dbReference>
<keyword evidence="7" id="KW-1185">Reference proteome</keyword>
<keyword evidence="2" id="KW-0804">Transcription</keyword>
<dbReference type="OrthoDB" id="4064873at2759"/>
<feature type="region of interest" description="Disordered" evidence="4">
    <location>
        <begin position="623"/>
        <end position="660"/>
    </location>
</feature>
<evidence type="ECO:0000256" key="4">
    <source>
        <dbReference type="SAM" id="MobiDB-lite"/>
    </source>
</evidence>
<dbReference type="PANTHER" id="PTHR47424:SF6">
    <property type="entry name" value="PROLINE UTILIZATION TRANS-ACTIVATOR"/>
    <property type="match status" value="1"/>
</dbReference>
<evidence type="ECO:0000313" key="7">
    <source>
        <dbReference type="Proteomes" id="UP000223968"/>
    </source>
</evidence>
<dbReference type="GO" id="GO:0008270">
    <property type="term" value="F:zinc ion binding"/>
    <property type="evidence" value="ECO:0007669"/>
    <property type="project" value="InterPro"/>
</dbReference>
<dbReference type="InterPro" id="IPR051127">
    <property type="entry name" value="Fungal_SecMet_Regulators"/>
</dbReference>
<dbReference type="Proteomes" id="UP000223968">
    <property type="component" value="Unassembled WGS sequence"/>
</dbReference>
<sequence>MPVPGAYIAFVLMQKVPGVPLTNFWEYSPEKRQKIRAAFRVAMNGLLRNHAYVHDRRPENVIYDEEQDKWYLLELEARVRAYERGLKKNAGNQGSLDAALSESLHSQDRSTAGFQNPSSPIVIPGKDDIDDNPLTEKIAHLVLSPEGDKRYFGNSSSASLGKKFLDFVRSFKTGLDIGEDFITPTYNSSANFSLRPNPHHFRPSGTSLPPFAFAKRLYAAQYAYIGTIFSFTSPETFEKNIGEMYDRDPDFTDRRDCLLYCQIFIILAFGQMYSINQWTSYDGPPGFEYFQQAMYLLPDIHEQPSVTFVEVLSLIGYFFQNLNRRDAAFLYIGLALRMGISLGLHQEVSDDSLDDHAREHRRRLWWSVYSMDRILCVKSGNPLTIADEDIGVLPPSRLPDEPEICPATVLFHYTELSRILGKIMKNVYRPPRTTAYNLVSSVQSILAELTQWQLNLPQTLQCDFTKLDSEISRQSVSIFLHYSQCINMTARPLVFNVVRKCLKTHEMTGEWQDWRNGLQHSTILVVETCIAAARNSAAVMAAAAKQNLMATYGYMDGEHAFSAAIILVMINIAFPYNARDRAAMKLALDVLNNMAEKGNSHIRSLHRLLLNLCRTVAPLSPEPYDEQPASAVQPHPPILTTPQQAAPTAAAEPVPAPLPPPPPVPDDPFAAFLAAQQSASPMPVAGEGGFIVPQDLLSFENPTGDAMLWEEGYGTFDVGMDFDWARWNS</sequence>
<proteinExistence type="predicted"/>
<keyword evidence="3" id="KW-0539">Nucleus</keyword>
<reference evidence="6 7" key="1">
    <citation type="submission" date="2017-10" db="EMBL/GenBank/DDBJ databases">
        <title>Comparative genomics in systemic dimorphic fungi from Ajellomycetaceae.</title>
        <authorList>
            <person name="Munoz J.F."/>
            <person name="Mcewen J.G."/>
            <person name="Clay O.K."/>
            <person name="Cuomo C.A."/>
        </authorList>
    </citation>
    <scope>NUCLEOTIDE SEQUENCE [LARGE SCALE GENOMIC DNA]</scope>
    <source>
        <strain evidence="6 7">UAMH5409</strain>
    </source>
</reference>
<evidence type="ECO:0000313" key="6">
    <source>
        <dbReference type="EMBL" id="PGH09853.1"/>
    </source>
</evidence>
<dbReference type="SMART" id="SM00906">
    <property type="entry name" value="Fungal_trans"/>
    <property type="match status" value="1"/>
</dbReference>
<dbReference type="Pfam" id="PF04082">
    <property type="entry name" value="Fungal_trans"/>
    <property type="match status" value="1"/>
</dbReference>
<evidence type="ECO:0000256" key="3">
    <source>
        <dbReference type="ARBA" id="ARBA00023242"/>
    </source>
</evidence>
<dbReference type="STRING" id="1447875.A0A2B7XM25"/>
<dbReference type="CDD" id="cd12148">
    <property type="entry name" value="fungal_TF_MHR"/>
    <property type="match status" value="1"/>
</dbReference>
<feature type="region of interest" description="Disordered" evidence="4">
    <location>
        <begin position="98"/>
        <end position="123"/>
    </location>
</feature>
<feature type="compositionally biased region" description="Polar residues" evidence="4">
    <location>
        <begin position="109"/>
        <end position="119"/>
    </location>
</feature>
<comment type="caution">
    <text evidence="6">The sequence shown here is derived from an EMBL/GenBank/DDBJ whole genome shotgun (WGS) entry which is preliminary data.</text>
</comment>
<dbReference type="InterPro" id="IPR007219">
    <property type="entry name" value="XnlR_reg_dom"/>
</dbReference>
<gene>
    <name evidence="6" type="ORF">AJ79_05579</name>
</gene>